<dbReference type="EMBL" id="JAFBWN010000009">
    <property type="protein sequence ID" value="MBM2355734.1"/>
    <property type="molecule type" value="Genomic_DNA"/>
</dbReference>
<evidence type="ECO:0000313" key="11">
    <source>
        <dbReference type="EMBL" id="MBM2355734.1"/>
    </source>
</evidence>
<accession>A0A073IWH8</accession>
<dbReference type="PANTHER" id="PTHR11795">
    <property type="entry name" value="BRANCHED-CHAIN AMINO ACID TRANSPORT SYSTEM PERMEASE PROTEIN LIVH"/>
    <property type="match status" value="1"/>
</dbReference>
<comment type="similarity">
    <text evidence="8">Belongs to the binding-protein-dependent transport system permease family. LivHM subfamily.</text>
</comment>
<name>A0A073IWH8_9RHOB</name>
<organism evidence="10 12">
    <name type="scientific">Pseudosulfitobacter pseudonitzschiae</name>
    <dbReference type="NCBI Taxonomy" id="1402135"/>
    <lineage>
        <taxon>Bacteria</taxon>
        <taxon>Pseudomonadati</taxon>
        <taxon>Pseudomonadota</taxon>
        <taxon>Alphaproteobacteria</taxon>
        <taxon>Rhodobacterales</taxon>
        <taxon>Roseobacteraceae</taxon>
        <taxon>Pseudosulfitobacter</taxon>
    </lineage>
</organism>
<reference evidence="10 12" key="1">
    <citation type="submission" date="2014-01" db="EMBL/GenBank/DDBJ databases">
        <title>Sulfitobacter sp. H3 (MCCC 1A00686) Genome Sequencing.</title>
        <authorList>
            <person name="Lai Q."/>
            <person name="Hong Z."/>
        </authorList>
    </citation>
    <scope>NUCLEOTIDE SEQUENCE [LARGE SCALE GENOMIC DNA]</scope>
    <source>
        <strain evidence="10 12">H3</strain>
    </source>
</reference>
<dbReference type="RefSeq" id="WP_037931546.1">
    <property type="nucleotide sequence ID" value="NZ_CP054604.1"/>
</dbReference>
<dbReference type="CDD" id="cd06582">
    <property type="entry name" value="TM_PBP1_LivH_like"/>
    <property type="match status" value="1"/>
</dbReference>
<evidence type="ECO:0000256" key="2">
    <source>
        <dbReference type="ARBA" id="ARBA00022448"/>
    </source>
</evidence>
<keyword evidence="7 9" id="KW-0472">Membrane</keyword>
<feature type="transmembrane region" description="Helical" evidence="9">
    <location>
        <begin position="61"/>
        <end position="81"/>
    </location>
</feature>
<dbReference type="AlphaFoldDB" id="A0A073IWH8"/>
<keyword evidence="12" id="KW-1185">Reference proteome</keyword>
<evidence type="ECO:0000256" key="9">
    <source>
        <dbReference type="SAM" id="Phobius"/>
    </source>
</evidence>
<dbReference type="EMBL" id="JAMD01000026">
    <property type="protein sequence ID" value="KEJ93821.1"/>
    <property type="molecule type" value="Genomic_DNA"/>
</dbReference>
<evidence type="ECO:0000313" key="12">
    <source>
        <dbReference type="Proteomes" id="UP000027746"/>
    </source>
</evidence>
<dbReference type="OrthoDB" id="9779023at2"/>
<dbReference type="PANTHER" id="PTHR11795:SF451">
    <property type="entry name" value="ABC TRANSPORTER PERMEASE PROTEIN"/>
    <property type="match status" value="1"/>
</dbReference>
<protein>
    <submittedName>
        <fullName evidence="10">Branched-chain amino acid ABC transporter permease</fullName>
    </submittedName>
</protein>
<keyword evidence="2" id="KW-0813">Transport</keyword>
<evidence type="ECO:0000256" key="1">
    <source>
        <dbReference type="ARBA" id="ARBA00004651"/>
    </source>
</evidence>
<keyword evidence="5" id="KW-0029">Amino-acid transport</keyword>
<dbReference type="GO" id="GO:0022857">
    <property type="term" value="F:transmembrane transporter activity"/>
    <property type="evidence" value="ECO:0007669"/>
    <property type="project" value="InterPro"/>
</dbReference>
<evidence type="ECO:0000256" key="3">
    <source>
        <dbReference type="ARBA" id="ARBA00022475"/>
    </source>
</evidence>
<dbReference type="Pfam" id="PF02653">
    <property type="entry name" value="BPD_transp_2"/>
    <property type="match status" value="1"/>
</dbReference>
<dbReference type="InterPro" id="IPR052157">
    <property type="entry name" value="BCAA_transport_permease"/>
</dbReference>
<evidence type="ECO:0000256" key="4">
    <source>
        <dbReference type="ARBA" id="ARBA00022692"/>
    </source>
</evidence>
<dbReference type="GO" id="GO:0006865">
    <property type="term" value="P:amino acid transport"/>
    <property type="evidence" value="ECO:0007669"/>
    <property type="project" value="UniProtKB-KW"/>
</dbReference>
<feature type="transmembrane region" description="Helical" evidence="9">
    <location>
        <begin position="93"/>
        <end position="118"/>
    </location>
</feature>
<evidence type="ECO:0000256" key="7">
    <source>
        <dbReference type="ARBA" id="ARBA00023136"/>
    </source>
</evidence>
<feature type="transmembrane region" description="Helical" evidence="9">
    <location>
        <begin position="226"/>
        <end position="249"/>
    </location>
</feature>
<evidence type="ECO:0000313" key="10">
    <source>
        <dbReference type="EMBL" id="KEJ93821.1"/>
    </source>
</evidence>
<evidence type="ECO:0000256" key="6">
    <source>
        <dbReference type="ARBA" id="ARBA00022989"/>
    </source>
</evidence>
<evidence type="ECO:0000256" key="5">
    <source>
        <dbReference type="ARBA" id="ARBA00022970"/>
    </source>
</evidence>
<feature type="transmembrane region" description="Helical" evidence="9">
    <location>
        <begin position="6"/>
        <end position="31"/>
    </location>
</feature>
<gene>
    <name evidence="11" type="ORF">JQX14_14380</name>
    <name evidence="10" type="ORF">SUH3_12850</name>
</gene>
<keyword evidence="3" id="KW-1003">Cell membrane</keyword>
<evidence type="ECO:0000256" key="8">
    <source>
        <dbReference type="ARBA" id="ARBA00037998"/>
    </source>
</evidence>
<dbReference type="GO" id="GO:0005886">
    <property type="term" value="C:plasma membrane"/>
    <property type="evidence" value="ECO:0007669"/>
    <property type="project" value="UniProtKB-SubCell"/>
</dbReference>
<proteinExistence type="inferred from homology"/>
<dbReference type="GeneID" id="68872309"/>
<comment type="subcellular location">
    <subcellularLocation>
        <location evidence="1">Cell membrane</location>
        <topology evidence="1">Multi-pass membrane protein</topology>
    </subcellularLocation>
</comment>
<sequence length="295" mass="31030">MDWVFLAELAINGALTGLLYSLFAIGLVLIYKASSVPNLAQGGLTMVGAYVVLALSHDAGLPLWLAIPLAAVIMFGLGFGIERVALRRLAGRPVIMILMLTLGLDIFLRGTTLAIWGGTSRSMELGVSYEPLFLGDLFISRIHLVGAGVAIALFVGFMVFFRSRTGIKLRAIADDYMASWSVGISVERGVGLSWALASVVAVAAGVIWGEIQGVDQALSLLLLKGLTVAVLGGLDSILGAVIAGIILGILENVGADFLDPLVGGGSRELIVAAVLILTVMIRPHGLFGRHEIERV</sequence>
<comment type="caution">
    <text evidence="10">The sequence shown here is derived from an EMBL/GenBank/DDBJ whole genome shotgun (WGS) entry which is preliminary data.</text>
</comment>
<dbReference type="Proteomes" id="UP000809337">
    <property type="component" value="Unassembled WGS sequence"/>
</dbReference>
<dbReference type="InterPro" id="IPR001851">
    <property type="entry name" value="ABC_transp_permease"/>
</dbReference>
<keyword evidence="4 9" id="KW-0812">Transmembrane</keyword>
<dbReference type="Proteomes" id="UP000027746">
    <property type="component" value="Unassembled WGS sequence"/>
</dbReference>
<reference evidence="11" key="2">
    <citation type="submission" date="2021-01" db="EMBL/GenBank/DDBJ databases">
        <title>Diatom-associated Roseobacters Show Island Model of Population Structure.</title>
        <authorList>
            <person name="Qu L."/>
            <person name="Feng X."/>
            <person name="Chen Y."/>
            <person name="Li L."/>
            <person name="Wang X."/>
            <person name="Hu Z."/>
            <person name="Wang H."/>
            <person name="Luo H."/>
        </authorList>
    </citation>
    <scope>NUCLEOTIDE SEQUENCE</scope>
    <source>
        <strain evidence="11">SM26-45</strain>
    </source>
</reference>
<keyword evidence="6 9" id="KW-1133">Transmembrane helix</keyword>
<feature type="transmembrane region" description="Helical" evidence="9">
    <location>
        <begin position="138"/>
        <end position="161"/>
    </location>
</feature>